<proteinExistence type="predicted"/>
<dbReference type="PROSITE" id="PS51635">
    <property type="entry name" value="PNPLA"/>
    <property type="match status" value="1"/>
</dbReference>
<dbReference type="SUPFAM" id="SSF52151">
    <property type="entry name" value="FabD/lysophospholipase-like"/>
    <property type="match status" value="1"/>
</dbReference>
<name>A0A1X6WN17_9ENTE</name>
<evidence type="ECO:0000256" key="3">
    <source>
        <dbReference type="ARBA" id="ARBA00023098"/>
    </source>
</evidence>
<evidence type="ECO:0000313" key="6">
    <source>
        <dbReference type="EMBL" id="SLM85648.1"/>
    </source>
</evidence>
<keyword evidence="2 4" id="KW-0442">Lipid degradation</keyword>
<evidence type="ECO:0000256" key="4">
    <source>
        <dbReference type="PROSITE-ProRule" id="PRU01161"/>
    </source>
</evidence>
<keyword evidence="7" id="KW-1185">Reference proteome</keyword>
<gene>
    <name evidence="6" type="ORF">FM121_06070</name>
</gene>
<evidence type="ECO:0000259" key="5">
    <source>
        <dbReference type="PROSITE" id="PS51635"/>
    </source>
</evidence>
<evidence type="ECO:0000256" key="2">
    <source>
        <dbReference type="ARBA" id="ARBA00022963"/>
    </source>
</evidence>
<dbReference type="GO" id="GO:0016042">
    <property type="term" value="P:lipid catabolic process"/>
    <property type="evidence" value="ECO:0007669"/>
    <property type="project" value="UniProtKB-UniRule"/>
</dbReference>
<keyword evidence="1 4" id="KW-0378">Hydrolase</keyword>
<dbReference type="CDD" id="cd07209">
    <property type="entry name" value="Pat_hypo_Ecoli_Z1214_like"/>
    <property type="match status" value="1"/>
</dbReference>
<dbReference type="Pfam" id="PF01734">
    <property type="entry name" value="Patatin"/>
    <property type="match status" value="1"/>
</dbReference>
<feature type="active site" description="Proton acceptor" evidence="4">
    <location>
        <position position="314"/>
    </location>
</feature>
<reference evidence="7" key="1">
    <citation type="submission" date="2017-02" db="EMBL/GenBank/DDBJ databases">
        <authorList>
            <person name="Dridi B."/>
        </authorList>
    </citation>
    <scope>NUCLEOTIDE SEQUENCE [LARGE SCALE GENOMIC DNA]</scope>
    <source>
        <strain evidence="7">bH819</strain>
    </source>
</reference>
<feature type="short sequence motif" description="GXGXXG" evidence="4">
    <location>
        <begin position="144"/>
        <end position="149"/>
    </location>
</feature>
<dbReference type="AlphaFoldDB" id="A0A1X6WN17"/>
<feature type="active site" description="Nucleophile" evidence="4">
    <location>
        <position position="173"/>
    </location>
</feature>
<dbReference type="Gene3D" id="3.40.1090.10">
    <property type="entry name" value="Cytosolic phospholipase A2 catalytic domain"/>
    <property type="match status" value="2"/>
</dbReference>
<dbReference type="InterPro" id="IPR002641">
    <property type="entry name" value="PNPLA_dom"/>
</dbReference>
<dbReference type="InterPro" id="IPR016035">
    <property type="entry name" value="Acyl_Trfase/lysoPLipase"/>
</dbReference>
<dbReference type="EMBL" id="FWFD01000008">
    <property type="protein sequence ID" value="SLM85648.1"/>
    <property type="molecule type" value="Genomic_DNA"/>
</dbReference>
<dbReference type="PANTHER" id="PTHR14226">
    <property type="entry name" value="NEUROPATHY TARGET ESTERASE/SWISS CHEESE D.MELANOGASTER"/>
    <property type="match status" value="1"/>
</dbReference>
<dbReference type="RefSeq" id="WP_179203802.1">
    <property type="nucleotide sequence ID" value="NZ_FWFD01000008.1"/>
</dbReference>
<dbReference type="GO" id="GO:0016787">
    <property type="term" value="F:hydrolase activity"/>
    <property type="evidence" value="ECO:0007669"/>
    <property type="project" value="UniProtKB-UniRule"/>
</dbReference>
<organism evidence="6 7">
    <name type="scientific">Vagococcus fluvialis bH819</name>
    <dbReference type="NCBI Taxonomy" id="1255619"/>
    <lineage>
        <taxon>Bacteria</taxon>
        <taxon>Bacillati</taxon>
        <taxon>Bacillota</taxon>
        <taxon>Bacilli</taxon>
        <taxon>Lactobacillales</taxon>
        <taxon>Enterococcaceae</taxon>
        <taxon>Vagococcus</taxon>
    </lineage>
</organism>
<sequence length="569" mass="65902">MKELYPTDFKLLDFEKCKEWLPFYESNKQAVLNMSEKIVKLDENDNFYGWYKKNKLLFIISTHFLDDSMLVDNIIMMSEDGSVTDYELGILTIAKRKFVKKIIFKLPQQHESLDLKLQSKNFVYESGVGYVCYLSYRTGLVLGGGGAKGSYQIGVWNALKACDIQFELISGTSVGALNGGLILQDNLELAEKMWQGITTQQILLVPEEENSRQMSYSINQLIVNFQKLTKTAIQAKGVSTEPLNQLIQDLMSPQDIFNSEKDFFIVTTSTPNMEEKIVSLKEMTEKTFSRWLLASSSFFPAMAACLIDDVYYVDGGYRNNVPKDVLINQGATELIVVDVKGPGITKATKVPSEIVEVEISSQWGLGNVLLFDGNRSSWNMRLGYLEAMKTLGKYQGIEYTYIKDDFKKKSLKMSRKFLIFLRESEFFELWFHKKTKIREWEWLQNNKIQPEFLSITLMESLAKKLEIDPAKLYSLEELSYLILKNLNKREKGYNRDNNDEMMYSVREWLSKLVKQNSPVSDVQRVYYYYNFFKNNNVKKDREAYYLLMDVSWMSGLEGLFLIFLESELA</sequence>
<evidence type="ECO:0000256" key="1">
    <source>
        <dbReference type="ARBA" id="ARBA00022801"/>
    </source>
</evidence>
<protein>
    <submittedName>
        <fullName evidence="6">Patatin</fullName>
    </submittedName>
</protein>
<feature type="short sequence motif" description="DGA/G" evidence="4">
    <location>
        <begin position="314"/>
        <end position="316"/>
    </location>
</feature>
<evidence type="ECO:0000313" key="7">
    <source>
        <dbReference type="Proteomes" id="UP000195918"/>
    </source>
</evidence>
<dbReference type="Proteomes" id="UP000195918">
    <property type="component" value="Unassembled WGS sequence"/>
</dbReference>
<dbReference type="InterPro" id="IPR050301">
    <property type="entry name" value="NTE"/>
</dbReference>
<feature type="short sequence motif" description="GXSXG" evidence="4">
    <location>
        <begin position="171"/>
        <end position="175"/>
    </location>
</feature>
<accession>A0A1X6WN17</accession>
<feature type="domain" description="PNPLA" evidence="5">
    <location>
        <begin position="140"/>
        <end position="327"/>
    </location>
</feature>
<dbReference type="PANTHER" id="PTHR14226:SF57">
    <property type="entry name" value="BLR7027 PROTEIN"/>
    <property type="match status" value="1"/>
</dbReference>
<keyword evidence="3 4" id="KW-0443">Lipid metabolism</keyword>